<dbReference type="Pfam" id="PF17958">
    <property type="entry name" value="EF-hand_13"/>
    <property type="match status" value="1"/>
</dbReference>
<feature type="region of interest" description="Disordered" evidence="3">
    <location>
        <begin position="258"/>
        <end position="387"/>
    </location>
</feature>
<feature type="compositionally biased region" description="Polar residues" evidence="3">
    <location>
        <begin position="280"/>
        <end position="293"/>
    </location>
</feature>
<evidence type="ECO:0000256" key="4">
    <source>
        <dbReference type="SAM" id="SignalP"/>
    </source>
</evidence>
<proteinExistence type="predicted"/>
<keyword evidence="4" id="KW-0732">Signal</keyword>
<dbReference type="InterPro" id="IPR018247">
    <property type="entry name" value="EF_Hand_1_Ca_BS"/>
</dbReference>
<protein>
    <recommendedName>
        <fullName evidence="5">EF-hand domain-containing protein</fullName>
    </recommendedName>
</protein>
<dbReference type="InterPro" id="IPR002048">
    <property type="entry name" value="EF_hand_dom"/>
</dbReference>
<evidence type="ECO:0000313" key="6">
    <source>
        <dbReference type="EMBL" id="CAJ0609930.1"/>
    </source>
</evidence>
<evidence type="ECO:0000256" key="2">
    <source>
        <dbReference type="ARBA" id="ARBA00022837"/>
    </source>
</evidence>
<feature type="compositionally biased region" description="Low complexity" evidence="3">
    <location>
        <begin position="295"/>
        <end position="306"/>
    </location>
</feature>
<dbReference type="FunFam" id="1.10.238.230:FF:000001">
    <property type="entry name" value="Serine/threonine-protein phosphatase 2A regulatory subunit B'' subunit beta"/>
    <property type="match status" value="1"/>
</dbReference>
<dbReference type="AlphaFoldDB" id="A0AA36HGR0"/>
<feature type="compositionally biased region" description="Polar residues" evidence="3">
    <location>
        <begin position="352"/>
        <end position="366"/>
    </location>
</feature>
<dbReference type="Pfam" id="PF13499">
    <property type="entry name" value="EF-hand_7"/>
    <property type="match status" value="1"/>
</dbReference>
<feature type="region of interest" description="Disordered" evidence="3">
    <location>
        <begin position="174"/>
        <end position="226"/>
    </location>
</feature>
<dbReference type="PROSITE" id="PS00018">
    <property type="entry name" value="EF_HAND_1"/>
    <property type="match status" value="1"/>
</dbReference>
<dbReference type="Gene3D" id="1.10.238.10">
    <property type="entry name" value="EF-hand"/>
    <property type="match status" value="1"/>
</dbReference>
<evidence type="ECO:0000256" key="3">
    <source>
        <dbReference type="SAM" id="MobiDB-lite"/>
    </source>
</evidence>
<sequence>MLLSAVLLSALIYAALVDGRIVRQRRCIGTGCTTTTTSRVTKVITETTYVDPPTTYVQPTTYMRPPPPPPPPPPCIQPGGRCNFNMQREKTVLRRFHVTSSSLDSFLTQLCFLRKFKEKIKTKHVVNNNIMEAGAESDLSGSSVDVLNTSLTSTPMNAALTSTPLAPKNVPADISPILPSTMQSESEPVEISPILPSPMLPEREPLSLSPSINSPNDPNDSLDGRDGRMLIGGLPIPHLRLPLLDLSPIYDSVFLSKTSSDKSASMREGLPPSPRDTPRTPGSRSFSPRNRSIFSPESSPRSLRSPGTDGSGVLLQFSPQKLSDVSDSSQNQKLSRQSNDLLITEPSKDISPKTNGHTQLNKTFNVSRHDLDSSSGTSDGSLNATHGTKNLEESVSIINDKSFDNRSGFNKTYALRGRAINVPKFHYPQGKPVSTVENDSALRRVCKVFRELPGEQCSLADMPRVCEAANLPLYWKHPIFMSLTKGEVRSATLMDFTAWWRAMTSIAHDEAARFVYTLSGGSRSYITREDLYGMVMDIMHTHPGLEFCREAVDFHDKYCDVVIARIAWNLGCVWQGRITADCLRKSDFLRAVRQLQEDSDINRCVRYFSYEHFYVIYCKFWEIDNNHDQIVSKTDMKLHKDGAITDLVLDRIFFSCAVRLTKKDTMNLIGFTNFLLAEEDKNHPTSVEYWFRVLDEDGDGYISMYEMEKFHQAVIDKLTEERIDTMSFKDVACQMFDMICPKNGTAFRLMDLKKSPLSIRLLNALINWRKFYAQEVTEGTERVLDENGRELSDWERFCSEEYETMMENEEEVDENFFVCLDDDNGSNQTF</sequence>
<organism evidence="6 7">
    <name type="scientific">Cylicocyclus nassatus</name>
    <name type="common">Nematode worm</name>
    <dbReference type="NCBI Taxonomy" id="53992"/>
    <lineage>
        <taxon>Eukaryota</taxon>
        <taxon>Metazoa</taxon>
        <taxon>Ecdysozoa</taxon>
        <taxon>Nematoda</taxon>
        <taxon>Chromadorea</taxon>
        <taxon>Rhabditida</taxon>
        <taxon>Rhabditina</taxon>
        <taxon>Rhabditomorpha</taxon>
        <taxon>Strongyloidea</taxon>
        <taxon>Strongylidae</taxon>
        <taxon>Cylicocyclus</taxon>
    </lineage>
</organism>
<dbReference type="GO" id="GO:0005509">
    <property type="term" value="F:calcium ion binding"/>
    <property type="evidence" value="ECO:0007669"/>
    <property type="project" value="InterPro"/>
</dbReference>
<name>A0AA36HGR0_CYLNA</name>
<dbReference type="FunFam" id="1.10.238.10:FF:000025">
    <property type="entry name" value="serine/threonine-protein phosphatase 2A regulatory subunit B'' subunit alpha"/>
    <property type="match status" value="1"/>
</dbReference>
<dbReference type="EMBL" id="CATQJL010000326">
    <property type="protein sequence ID" value="CAJ0609930.1"/>
    <property type="molecule type" value="Genomic_DNA"/>
</dbReference>
<feature type="chain" id="PRO_5041260954" description="EF-hand domain-containing protein" evidence="4">
    <location>
        <begin position="20"/>
        <end position="830"/>
    </location>
</feature>
<dbReference type="GO" id="GO:0019888">
    <property type="term" value="F:protein phosphatase regulator activity"/>
    <property type="evidence" value="ECO:0007669"/>
    <property type="project" value="TreeGrafter"/>
</dbReference>
<keyword evidence="1" id="KW-0479">Metal-binding</keyword>
<dbReference type="Pfam" id="PF21161">
    <property type="entry name" value="P2R3B_EF-hand"/>
    <property type="match status" value="1"/>
</dbReference>
<dbReference type="SUPFAM" id="SSF47473">
    <property type="entry name" value="EF-hand"/>
    <property type="match status" value="1"/>
</dbReference>
<evidence type="ECO:0000313" key="7">
    <source>
        <dbReference type="Proteomes" id="UP001176961"/>
    </source>
</evidence>
<evidence type="ECO:0000259" key="5">
    <source>
        <dbReference type="PROSITE" id="PS50222"/>
    </source>
</evidence>
<accession>A0AA36HGR0</accession>
<gene>
    <name evidence="6" type="ORF">CYNAS_LOCUS21913</name>
</gene>
<feature type="domain" description="EF-hand" evidence="5">
    <location>
        <begin position="682"/>
        <end position="717"/>
    </location>
</feature>
<evidence type="ECO:0000256" key="1">
    <source>
        <dbReference type="ARBA" id="ARBA00022723"/>
    </source>
</evidence>
<feature type="compositionally biased region" description="Polar residues" evidence="3">
    <location>
        <begin position="317"/>
        <end position="341"/>
    </location>
</feature>
<dbReference type="PANTHER" id="PTHR14095:SF0">
    <property type="entry name" value="MIP22305P"/>
    <property type="match status" value="1"/>
</dbReference>
<keyword evidence="2" id="KW-0106">Calcium</keyword>
<dbReference type="GO" id="GO:0000159">
    <property type="term" value="C:protein phosphatase type 2A complex"/>
    <property type="evidence" value="ECO:0007669"/>
    <property type="project" value="TreeGrafter"/>
</dbReference>
<dbReference type="InterPro" id="IPR048855">
    <property type="entry name" value="P2R3A_B_D_EF-hand"/>
</dbReference>
<dbReference type="Gene3D" id="1.10.238.220">
    <property type="match status" value="1"/>
</dbReference>
<comment type="caution">
    <text evidence="6">The sequence shown here is derived from an EMBL/GenBank/DDBJ whole genome shotgun (WGS) entry which is preliminary data.</text>
</comment>
<dbReference type="Proteomes" id="UP001176961">
    <property type="component" value="Unassembled WGS sequence"/>
</dbReference>
<dbReference type="PROSITE" id="PS50222">
    <property type="entry name" value="EF_HAND_2"/>
    <property type="match status" value="1"/>
</dbReference>
<dbReference type="Gene3D" id="1.10.238.230">
    <property type="match status" value="1"/>
</dbReference>
<dbReference type="InterPro" id="IPR011992">
    <property type="entry name" value="EF-hand-dom_pair"/>
</dbReference>
<feature type="compositionally biased region" description="Low complexity" evidence="3">
    <location>
        <begin position="206"/>
        <end position="221"/>
    </location>
</feature>
<reference evidence="6" key="1">
    <citation type="submission" date="2023-07" db="EMBL/GenBank/DDBJ databases">
        <authorList>
            <consortium name="CYATHOMIX"/>
        </authorList>
    </citation>
    <scope>NUCLEOTIDE SEQUENCE</scope>
    <source>
        <strain evidence="6">N/A</strain>
    </source>
</reference>
<dbReference type="PANTHER" id="PTHR14095">
    <property type="entry name" value="PHOSPHATASE 2A REGULATORY SUBUNIT-RELATED"/>
    <property type="match status" value="1"/>
</dbReference>
<feature type="signal peptide" evidence="4">
    <location>
        <begin position="1"/>
        <end position="19"/>
    </location>
</feature>
<dbReference type="InterPro" id="IPR041534">
    <property type="entry name" value="EF-hand_13"/>
</dbReference>
<keyword evidence="7" id="KW-1185">Reference proteome</keyword>
<feature type="compositionally biased region" description="Low complexity" evidence="3">
    <location>
        <begin position="373"/>
        <end position="382"/>
    </location>
</feature>